<reference evidence="13 14" key="2">
    <citation type="submission" date="2019-08" db="EMBL/GenBank/DDBJ databases">
        <title>Jejuicoccus antrihumi gen. nov., sp. nov., a new member of the family Dermacoccaceae isolated from a cave.</title>
        <authorList>
            <person name="Schumann P."/>
            <person name="Kim I.S."/>
        </authorList>
    </citation>
    <scope>NUCLEOTIDE SEQUENCE [LARGE SCALE GENOMIC DNA]</scope>
    <source>
        <strain evidence="13 14">C5-26</strain>
    </source>
</reference>
<dbReference type="NCBIfam" id="NF001399">
    <property type="entry name" value="PRK00283.1"/>
    <property type="match status" value="1"/>
</dbReference>
<evidence type="ECO:0000256" key="8">
    <source>
        <dbReference type="ARBA" id="ARBA00023172"/>
    </source>
</evidence>
<evidence type="ECO:0000256" key="3">
    <source>
        <dbReference type="ARBA" id="ARBA00022490"/>
    </source>
</evidence>
<evidence type="ECO:0000256" key="10">
    <source>
        <dbReference type="HAMAP-Rule" id="MF_01808"/>
    </source>
</evidence>
<dbReference type="InterPro" id="IPR011932">
    <property type="entry name" value="Recomb_XerD"/>
</dbReference>
<evidence type="ECO:0000259" key="11">
    <source>
        <dbReference type="PROSITE" id="PS51898"/>
    </source>
</evidence>
<keyword evidence="6 10" id="KW-0229">DNA integration</keyword>
<comment type="function">
    <text evidence="10">Site-specific tyrosine recombinase, which acts by catalyzing the cutting and rejoining of the recombining DNA molecules. The XerC-XerD complex is essential to convert dimers of the bacterial chromosome into monomers to permit their segregation at cell division. It also contributes to the segregational stability of plasmids.</text>
</comment>
<evidence type="ECO:0000313" key="13">
    <source>
        <dbReference type="EMBL" id="TWP36705.1"/>
    </source>
</evidence>
<evidence type="ECO:0000259" key="12">
    <source>
        <dbReference type="PROSITE" id="PS51900"/>
    </source>
</evidence>
<dbReference type="HAMAP" id="MF_01808">
    <property type="entry name" value="Recomb_XerC_XerD"/>
    <property type="match status" value="1"/>
</dbReference>
<feature type="active site" evidence="10">
    <location>
        <position position="148"/>
    </location>
</feature>
<accession>A0A563E2T0</accession>
<dbReference type="EMBL" id="VCQV01000010">
    <property type="protein sequence ID" value="TWP36705.1"/>
    <property type="molecule type" value="Genomic_DNA"/>
</dbReference>
<dbReference type="InterPro" id="IPR002104">
    <property type="entry name" value="Integrase_catalytic"/>
</dbReference>
<dbReference type="InterPro" id="IPR004107">
    <property type="entry name" value="Integrase_SAM-like_N"/>
</dbReference>
<dbReference type="InterPro" id="IPR011010">
    <property type="entry name" value="DNA_brk_join_enz"/>
</dbReference>
<dbReference type="InterPro" id="IPR044068">
    <property type="entry name" value="CB"/>
</dbReference>
<protein>
    <recommendedName>
        <fullName evidence="10">Tyrosine recombinase XerC</fullName>
    </recommendedName>
</protein>
<dbReference type="PROSITE" id="PS51898">
    <property type="entry name" value="TYR_RECOMBINASE"/>
    <property type="match status" value="1"/>
</dbReference>
<gene>
    <name evidence="13" type="primary">xerD</name>
    <name evidence="10" type="synonym">xerC</name>
    <name evidence="13" type="ORF">FGL98_09530</name>
</gene>
<keyword evidence="14" id="KW-1185">Reference proteome</keyword>
<evidence type="ECO:0000256" key="4">
    <source>
        <dbReference type="ARBA" id="ARBA00022618"/>
    </source>
</evidence>
<dbReference type="GO" id="GO:0007059">
    <property type="term" value="P:chromosome segregation"/>
    <property type="evidence" value="ECO:0007669"/>
    <property type="project" value="UniProtKB-UniRule"/>
</dbReference>
<evidence type="ECO:0000256" key="5">
    <source>
        <dbReference type="ARBA" id="ARBA00022829"/>
    </source>
</evidence>
<dbReference type="Gene3D" id="1.10.443.10">
    <property type="entry name" value="Intergrase catalytic core"/>
    <property type="match status" value="1"/>
</dbReference>
<comment type="caution">
    <text evidence="13">The sequence shown here is derived from an EMBL/GenBank/DDBJ whole genome shotgun (WGS) entry which is preliminary data.</text>
</comment>
<proteinExistence type="inferred from homology"/>
<dbReference type="PANTHER" id="PTHR30349:SF81">
    <property type="entry name" value="TYROSINE RECOMBINASE XERC"/>
    <property type="match status" value="1"/>
</dbReference>
<evidence type="ECO:0000256" key="6">
    <source>
        <dbReference type="ARBA" id="ARBA00022908"/>
    </source>
</evidence>
<feature type="domain" description="Tyr recombinase" evidence="11">
    <location>
        <begin position="107"/>
        <end position="292"/>
    </location>
</feature>
<evidence type="ECO:0000256" key="7">
    <source>
        <dbReference type="ARBA" id="ARBA00023125"/>
    </source>
</evidence>
<feature type="active site" evidence="10">
    <location>
        <position position="244"/>
    </location>
</feature>
<evidence type="ECO:0000313" key="14">
    <source>
        <dbReference type="Proteomes" id="UP000320244"/>
    </source>
</evidence>
<dbReference type="CDD" id="cd00798">
    <property type="entry name" value="INT_XerDC_C"/>
    <property type="match status" value="1"/>
</dbReference>
<evidence type="ECO:0000256" key="9">
    <source>
        <dbReference type="ARBA" id="ARBA00023306"/>
    </source>
</evidence>
<keyword evidence="3 10" id="KW-0963">Cytoplasm</keyword>
<dbReference type="Pfam" id="PF02899">
    <property type="entry name" value="Phage_int_SAM_1"/>
    <property type="match status" value="1"/>
</dbReference>
<feature type="active site" evidence="10">
    <location>
        <position position="172"/>
    </location>
</feature>
<dbReference type="SUPFAM" id="SSF56349">
    <property type="entry name" value="DNA breaking-rejoining enzymes"/>
    <property type="match status" value="1"/>
</dbReference>
<keyword evidence="5 10" id="KW-0159">Chromosome partition</keyword>
<keyword evidence="4 10" id="KW-0132">Cell division</keyword>
<dbReference type="GO" id="GO:0051301">
    <property type="term" value="P:cell division"/>
    <property type="evidence" value="ECO:0007669"/>
    <property type="project" value="UniProtKB-KW"/>
</dbReference>
<dbReference type="SUPFAM" id="SSF47823">
    <property type="entry name" value="lambda integrase-like, N-terminal domain"/>
    <property type="match status" value="1"/>
</dbReference>
<dbReference type="Proteomes" id="UP000320244">
    <property type="component" value="Unassembled WGS sequence"/>
</dbReference>
<comment type="subcellular location">
    <subcellularLocation>
        <location evidence="1 10">Cytoplasm</location>
    </subcellularLocation>
</comment>
<evidence type="ECO:0000256" key="1">
    <source>
        <dbReference type="ARBA" id="ARBA00004496"/>
    </source>
</evidence>
<comment type="subunit">
    <text evidence="10">Forms a cyclic heterotetrameric complex composed of two molecules of XerC and two molecules of XerD.</text>
</comment>
<dbReference type="NCBIfam" id="TIGR02225">
    <property type="entry name" value="recomb_XerD"/>
    <property type="match status" value="1"/>
</dbReference>
<dbReference type="PANTHER" id="PTHR30349">
    <property type="entry name" value="PHAGE INTEGRASE-RELATED"/>
    <property type="match status" value="1"/>
</dbReference>
<organism evidence="13 14">
    <name type="scientific">Leekyejoonella antrihumi</name>
    <dbReference type="NCBI Taxonomy" id="1660198"/>
    <lineage>
        <taxon>Bacteria</taxon>
        <taxon>Bacillati</taxon>
        <taxon>Actinomycetota</taxon>
        <taxon>Actinomycetes</taxon>
        <taxon>Micrococcales</taxon>
        <taxon>Dermacoccaceae</taxon>
        <taxon>Leekyejoonella</taxon>
    </lineage>
</organism>
<dbReference type="AlphaFoldDB" id="A0A563E2T0"/>
<keyword evidence="7 10" id="KW-0238">DNA-binding</keyword>
<evidence type="ECO:0000256" key="2">
    <source>
        <dbReference type="ARBA" id="ARBA00010450"/>
    </source>
</evidence>
<dbReference type="InterPro" id="IPR050090">
    <property type="entry name" value="Tyrosine_recombinase_XerCD"/>
</dbReference>
<dbReference type="InterPro" id="IPR013762">
    <property type="entry name" value="Integrase-like_cat_sf"/>
</dbReference>
<feature type="active site" evidence="10">
    <location>
        <position position="247"/>
    </location>
</feature>
<comment type="similarity">
    <text evidence="10">Belongs to the 'phage' integrase family. XerC subfamily.</text>
</comment>
<dbReference type="OrthoDB" id="9801717at2"/>
<name>A0A563E2T0_9MICO</name>
<dbReference type="InterPro" id="IPR023009">
    <property type="entry name" value="Tyrosine_recombinase_XerC/XerD"/>
</dbReference>
<dbReference type="GO" id="GO:0003677">
    <property type="term" value="F:DNA binding"/>
    <property type="evidence" value="ECO:0007669"/>
    <property type="project" value="UniProtKB-UniRule"/>
</dbReference>
<feature type="active site" description="O-(3'-phospho-DNA)-tyrosine intermediate" evidence="10">
    <location>
        <position position="279"/>
    </location>
</feature>
<dbReference type="InterPro" id="IPR010998">
    <property type="entry name" value="Integrase_recombinase_N"/>
</dbReference>
<feature type="domain" description="Core-binding (CB)" evidence="12">
    <location>
        <begin position="1"/>
        <end position="86"/>
    </location>
</feature>
<sequence length="299" mass="31911">MTGWLDHLRVEKGASAHTLAAYQRDLRRYAEYLGGRGVTDPAAVGELEVADFLATLREGTPEHPPLAPSSAARTLVAVRGFHKFLALEGDTTGNVAAGVAPPRPPQRLPKAIPLDQVERLLAAASVGDTPASLRDRALLEVLYGIGARVSEAIGLDVDDVDLTTDSVRVMGKGSKERILPLGRYAKEAVTAYLVRGRPALAGNGKGTPALFLNQRGARLSRQSAWNVIQAAATRADLSGHVSPHTLRHSFATHLLDGGADVRVVQELLGHASVTTTQIYTMVSVQQLREVFASAHPRAH</sequence>
<dbReference type="GO" id="GO:0005737">
    <property type="term" value="C:cytoplasm"/>
    <property type="evidence" value="ECO:0007669"/>
    <property type="project" value="UniProtKB-SubCell"/>
</dbReference>
<dbReference type="GO" id="GO:0006313">
    <property type="term" value="P:DNA transposition"/>
    <property type="evidence" value="ECO:0007669"/>
    <property type="project" value="UniProtKB-UniRule"/>
</dbReference>
<keyword evidence="9 10" id="KW-0131">Cell cycle</keyword>
<dbReference type="PROSITE" id="PS51900">
    <property type="entry name" value="CB"/>
    <property type="match status" value="1"/>
</dbReference>
<dbReference type="Pfam" id="PF00589">
    <property type="entry name" value="Phage_integrase"/>
    <property type="match status" value="1"/>
</dbReference>
<keyword evidence="8 10" id="KW-0233">DNA recombination</keyword>
<comment type="similarity">
    <text evidence="2">Belongs to the 'phage' integrase family. XerD subfamily.</text>
</comment>
<dbReference type="Gene3D" id="1.10.150.130">
    <property type="match status" value="1"/>
</dbReference>
<reference evidence="13 14" key="1">
    <citation type="submission" date="2019-05" db="EMBL/GenBank/DDBJ databases">
        <authorList>
            <person name="Lee S.D."/>
        </authorList>
    </citation>
    <scope>NUCLEOTIDE SEQUENCE [LARGE SCALE GENOMIC DNA]</scope>
    <source>
        <strain evidence="13 14">C5-26</strain>
    </source>
</reference>
<feature type="active site" evidence="10">
    <location>
        <position position="270"/>
    </location>
</feature>
<dbReference type="GO" id="GO:0009037">
    <property type="term" value="F:tyrosine-based site-specific recombinase activity"/>
    <property type="evidence" value="ECO:0007669"/>
    <property type="project" value="UniProtKB-UniRule"/>
</dbReference>